<evidence type="ECO:0000313" key="2">
    <source>
        <dbReference type="Proteomes" id="UP000532866"/>
    </source>
</evidence>
<sequence>MDEIVLETIERVYKNKDYAFFNKKSEEDLVILDDLVKLIEHETVEVSAPEVEIGPSERIYIDYPKFKSGEMVVSYSTFIDISKIIPVYYVQHEFAVENIDENRMGPVLDGFDGQPYIINQANLYDKVSCFFDKNGYKELSYTEMNIVIPDIKMPQDVWLFGPQFTVRTCLFNDILNICEIDV</sequence>
<name>A0A7X0TMW5_9LIST</name>
<evidence type="ECO:0000313" key="1">
    <source>
        <dbReference type="EMBL" id="MBC1332164.1"/>
    </source>
</evidence>
<dbReference type="RefSeq" id="WP_185373942.1">
    <property type="nucleotide sequence ID" value="NZ_JAARNB010000002.1"/>
</dbReference>
<dbReference type="EMBL" id="JAAROL010000003">
    <property type="protein sequence ID" value="MBC1332164.1"/>
    <property type="molecule type" value="Genomic_DNA"/>
</dbReference>
<accession>A0A7X0TMW5</accession>
<dbReference type="Proteomes" id="UP000532866">
    <property type="component" value="Unassembled WGS sequence"/>
</dbReference>
<proteinExistence type="predicted"/>
<comment type="caution">
    <text evidence="1">The sequence shown here is derived from an EMBL/GenBank/DDBJ whole genome shotgun (WGS) entry which is preliminary data.</text>
</comment>
<gene>
    <name evidence="1" type="ORF">HB759_09495</name>
</gene>
<reference evidence="1 2" key="1">
    <citation type="submission" date="2020-03" db="EMBL/GenBank/DDBJ databases">
        <title>Soil Listeria distribution.</title>
        <authorList>
            <person name="Liao J."/>
            <person name="Wiedmann M."/>
        </authorList>
    </citation>
    <scope>NUCLEOTIDE SEQUENCE [LARGE SCALE GENOMIC DNA]</scope>
    <source>
        <strain evidence="1 2">FSL L7-1833</strain>
    </source>
</reference>
<dbReference type="AlphaFoldDB" id="A0A7X0TMW5"/>
<organism evidence="1 2">
    <name type="scientific">Listeria booriae</name>
    <dbReference type="NCBI Taxonomy" id="1552123"/>
    <lineage>
        <taxon>Bacteria</taxon>
        <taxon>Bacillati</taxon>
        <taxon>Bacillota</taxon>
        <taxon>Bacilli</taxon>
        <taxon>Bacillales</taxon>
        <taxon>Listeriaceae</taxon>
        <taxon>Listeria</taxon>
    </lineage>
</organism>
<protein>
    <submittedName>
        <fullName evidence="1">Uncharacterized protein</fullName>
    </submittedName>
</protein>